<organism evidence="1 2">
    <name type="scientific">Psophocarpus tetragonolobus</name>
    <name type="common">Winged bean</name>
    <name type="synonym">Dolichos tetragonolobus</name>
    <dbReference type="NCBI Taxonomy" id="3891"/>
    <lineage>
        <taxon>Eukaryota</taxon>
        <taxon>Viridiplantae</taxon>
        <taxon>Streptophyta</taxon>
        <taxon>Embryophyta</taxon>
        <taxon>Tracheophyta</taxon>
        <taxon>Spermatophyta</taxon>
        <taxon>Magnoliopsida</taxon>
        <taxon>eudicotyledons</taxon>
        <taxon>Gunneridae</taxon>
        <taxon>Pentapetalae</taxon>
        <taxon>rosids</taxon>
        <taxon>fabids</taxon>
        <taxon>Fabales</taxon>
        <taxon>Fabaceae</taxon>
        <taxon>Papilionoideae</taxon>
        <taxon>50 kb inversion clade</taxon>
        <taxon>NPAAA clade</taxon>
        <taxon>indigoferoid/millettioid clade</taxon>
        <taxon>Phaseoleae</taxon>
        <taxon>Psophocarpus</taxon>
    </lineage>
</organism>
<reference evidence="1 2" key="1">
    <citation type="submission" date="2024-01" db="EMBL/GenBank/DDBJ databases">
        <title>The genomes of 5 underutilized Papilionoideae crops provide insights into root nodulation and disease resistanc.</title>
        <authorList>
            <person name="Jiang F."/>
        </authorList>
    </citation>
    <scope>NUCLEOTIDE SEQUENCE [LARGE SCALE GENOMIC DNA]</scope>
    <source>
        <strain evidence="1">DUOXIRENSHENG_FW03</strain>
        <tissue evidence="1">Leaves</tissue>
    </source>
</reference>
<evidence type="ECO:0000313" key="1">
    <source>
        <dbReference type="EMBL" id="KAK7406575.1"/>
    </source>
</evidence>
<accession>A0AAN9SVM2</accession>
<dbReference type="Proteomes" id="UP001386955">
    <property type="component" value="Unassembled WGS sequence"/>
</dbReference>
<gene>
    <name evidence="1" type="ORF">VNO78_08203</name>
</gene>
<dbReference type="EMBL" id="JAYMYS010000002">
    <property type="protein sequence ID" value="KAK7406575.1"/>
    <property type="molecule type" value="Genomic_DNA"/>
</dbReference>
<protein>
    <submittedName>
        <fullName evidence="1">Uncharacterized protein</fullName>
    </submittedName>
</protein>
<comment type="caution">
    <text evidence="1">The sequence shown here is derived from an EMBL/GenBank/DDBJ whole genome shotgun (WGS) entry which is preliminary data.</text>
</comment>
<sequence>MSGHGSSRGIAAIVGVGPKLGRSLWEIGVESTLQGNFNLRECTRGGSSSVKDESISSWENEGTMDPDAVAQTYWHLHIQDRTAWTHNTATFF</sequence>
<keyword evidence="2" id="KW-1185">Reference proteome</keyword>
<name>A0AAN9SVM2_PSOTE</name>
<dbReference type="PANTHER" id="PTHR43431">
    <property type="entry name" value="OXIDOREDUCTASE, SHORT CHAIN DEHYDROGENASE/REDUCTASE FAMILY (AFU_ORTHOLOGUE AFUA_5G14000)"/>
    <property type="match status" value="1"/>
</dbReference>
<evidence type="ECO:0000313" key="2">
    <source>
        <dbReference type="Proteomes" id="UP001386955"/>
    </source>
</evidence>
<proteinExistence type="predicted"/>
<dbReference type="PANTHER" id="PTHR43431:SF1">
    <property type="entry name" value="OS08G0476300 PROTEIN"/>
    <property type="match status" value="1"/>
</dbReference>
<dbReference type="AlphaFoldDB" id="A0AAN9SVM2"/>